<sequence length="40" mass="4661">MILLDSRFLFVILDLHQAKKMPNLDLTLDSHQKSPFCAFI</sequence>
<dbReference type="Proteomes" id="UP000018143">
    <property type="component" value="Unassembled WGS sequence"/>
</dbReference>
<dbReference type="EMBL" id="BASD01000025">
    <property type="protein sequence ID" value="GAD19634.1"/>
    <property type="molecule type" value="Genomic_DNA"/>
</dbReference>
<proteinExistence type="predicted"/>
<organism evidence="1 2">
    <name type="scientific">Helicobacter fennelliae MRY12-0050</name>
    <dbReference type="NCBI Taxonomy" id="1325130"/>
    <lineage>
        <taxon>Bacteria</taxon>
        <taxon>Pseudomonadati</taxon>
        <taxon>Campylobacterota</taxon>
        <taxon>Epsilonproteobacteria</taxon>
        <taxon>Campylobacterales</taxon>
        <taxon>Helicobacteraceae</taxon>
        <taxon>Helicobacter</taxon>
    </lineage>
</organism>
<dbReference type="AlphaFoldDB" id="T1CS68"/>
<keyword evidence="2" id="KW-1185">Reference proteome</keyword>
<accession>T1CS68</accession>
<gene>
    <name evidence="1" type="ORF">HFN_0874</name>
</gene>
<evidence type="ECO:0000313" key="1">
    <source>
        <dbReference type="EMBL" id="GAD19634.1"/>
    </source>
</evidence>
<comment type="caution">
    <text evidence="1">The sequence shown here is derived from an EMBL/GenBank/DDBJ whole genome shotgun (WGS) entry which is preliminary data.</text>
</comment>
<reference evidence="1 2" key="1">
    <citation type="journal article" date="2013" name="Genome Announc.">
        <title>Draft Genome Sequence of Helicobacter fennelliae Strain MRY12-0050, Isolated from a Bacteremia Patient.</title>
        <authorList>
            <person name="Rimbara E."/>
            <person name="Matsui M."/>
            <person name="Mori S."/>
            <person name="Suzuki S."/>
            <person name="Suzuki M."/>
            <person name="Kim H."/>
            <person name="Sekizuka T."/>
            <person name="Kuroda M."/>
            <person name="Shibayama K."/>
        </authorList>
    </citation>
    <scope>NUCLEOTIDE SEQUENCE [LARGE SCALE GENOMIC DNA]</scope>
    <source>
        <strain evidence="1 2">MRY12-0050</strain>
    </source>
</reference>
<protein>
    <submittedName>
        <fullName evidence="1">Uncharacterized protein</fullName>
    </submittedName>
</protein>
<name>T1CS68_9HELI</name>
<evidence type="ECO:0000313" key="2">
    <source>
        <dbReference type="Proteomes" id="UP000018143"/>
    </source>
</evidence>